<dbReference type="NCBIfam" id="TIGR03620">
    <property type="entry name" value="F420_MSMEG_4141"/>
    <property type="match status" value="1"/>
</dbReference>
<dbReference type="InterPro" id="IPR019922">
    <property type="entry name" value="Lucif-like_OxRdatse_MSMEG_4141"/>
</dbReference>
<name>A0ABN3GI55_9PSEU</name>
<dbReference type="Gene3D" id="3.20.20.30">
    <property type="entry name" value="Luciferase-like domain"/>
    <property type="match status" value="1"/>
</dbReference>
<gene>
    <name evidence="1" type="ORF">GCM10009854_32770</name>
</gene>
<dbReference type="EMBL" id="BAAARA010000010">
    <property type="protein sequence ID" value="GAA2352256.1"/>
    <property type="molecule type" value="Genomic_DNA"/>
</dbReference>
<dbReference type="SUPFAM" id="SSF51679">
    <property type="entry name" value="Bacterial luciferase-like"/>
    <property type="match status" value="1"/>
</dbReference>
<dbReference type="Proteomes" id="UP001501218">
    <property type="component" value="Unassembled WGS sequence"/>
</dbReference>
<organism evidence="1 2">
    <name type="scientific">Saccharopolyspora halophila</name>
    <dbReference type="NCBI Taxonomy" id="405551"/>
    <lineage>
        <taxon>Bacteria</taxon>
        <taxon>Bacillati</taxon>
        <taxon>Actinomycetota</taxon>
        <taxon>Actinomycetes</taxon>
        <taxon>Pseudonocardiales</taxon>
        <taxon>Pseudonocardiaceae</taxon>
        <taxon>Saccharopolyspora</taxon>
    </lineage>
</organism>
<reference evidence="1 2" key="1">
    <citation type="journal article" date="2019" name="Int. J. Syst. Evol. Microbiol.">
        <title>The Global Catalogue of Microorganisms (GCM) 10K type strain sequencing project: providing services to taxonomists for standard genome sequencing and annotation.</title>
        <authorList>
            <consortium name="The Broad Institute Genomics Platform"/>
            <consortium name="The Broad Institute Genome Sequencing Center for Infectious Disease"/>
            <person name="Wu L."/>
            <person name="Ma J."/>
        </authorList>
    </citation>
    <scope>NUCLEOTIDE SEQUENCE [LARGE SCALE GENOMIC DNA]</scope>
    <source>
        <strain evidence="1 2">JCM 16221</strain>
    </source>
</reference>
<keyword evidence="2" id="KW-1185">Reference proteome</keyword>
<evidence type="ECO:0000313" key="1">
    <source>
        <dbReference type="EMBL" id="GAA2352256.1"/>
    </source>
</evidence>
<sequence length="275" mass="28117">MAAVELGQVGIALSVSADGGHAQRAAEAERLGYSAVWVLGGQLSSLEPLAEMVRATRRVAVAPAIIPLDVYGADEVVALRCAVEVEQPGRLMLGLGSRTLSANREFLDRLDACGVGVPGRLVAALGPRKLALARDRAAGAVTMLVTPGYVSWARDVLGPEAVLVVCELVALDSDVARARDALRVPMGFLLGDAAGYASNVRRMGFADDDVVGLSDALVDSVATGGDAEAIASSVREHLAAGADHVVLCPVVDGAEMDTARAVADRLGTAGAASVV</sequence>
<protein>
    <submittedName>
        <fullName evidence="1">LLM class F420-dependent oxidoreductase</fullName>
    </submittedName>
</protein>
<accession>A0ABN3GI55</accession>
<dbReference type="RefSeq" id="WP_344132897.1">
    <property type="nucleotide sequence ID" value="NZ_BAAARA010000010.1"/>
</dbReference>
<proteinExistence type="predicted"/>
<evidence type="ECO:0000313" key="2">
    <source>
        <dbReference type="Proteomes" id="UP001501218"/>
    </source>
</evidence>
<dbReference type="InterPro" id="IPR036661">
    <property type="entry name" value="Luciferase-like_sf"/>
</dbReference>
<comment type="caution">
    <text evidence="1">The sequence shown here is derived from an EMBL/GenBank/DDBJ whole genome shotgun (WGS) entry which is preliminary data.</text>
</comment>